<sequence>MLLYRLIYEKSCHLPVEIEHRVYWAIKAINMDFNLAGGRRLFELSELEEHRLHAYENAKIYKEKIKYWHDKHILPKHLEEGQKVLLFNSRLKLFPGKLKSRWSGPFEIVCTFPYGAVKIKGENSVPFKVNGQRLKLYLARERVPEGVIYSLGNTMES</sequence>
<dbReference type="Proteomes" id="UP001652660">
    <property type="component" value="Chromosome 1e"/>
</dbReference>
<reference evidence="2" key="2">
    <citation type="submission" date="2025-08" db="UniProtKB">
        <authorList>
            <consortium name="RefSeq"/>
        </authorList>
    </citation>
    <scope>IDENTIFICATION</scope>
    <source>
        <tissue evidence="2">Leaves</tissue>
    </source>
</reference>
<evidence type="ECO:0000313" key="1">
    <source>
        <dbReference type="Proteomes" id="UP001652660"/>
    </source>
</evidence>
<evidence type="ECO:0000313" key="2">
    <source>
        <dbReference type="RefSeq" id="XP_027068372.1"/>
    </source>
</evidence>
<dbReference type="RefSeq" id="XP_027068372.1">
    <property type="nucleotide sequence ID" value="XM_027212571.1"/>
</dbReference>
<name>A0A6P6SR46_COFAR</name>
<evidence type="ECO:0008006" key="3">
    <source>
        <dbReference type="Google" id="ProtNLM"/>
    </source>
</evidence>
<proteinExistence type="predicted"/>
<dbReference type="OrthoDB" id="1723222at2759"/>
<accession>A0A6P6SR46</accession>
<protein>
    <recommendedName>
        <fullName evidence="3">Protein NYNRIN-like</fullName>
    </recommendedName>
</protein>
<reference evidence="1" key="1">
    <citation type="journal article" date="2025" name="Foods">
        <title>Unveiling the Microbial Signatures of Arabica Coffee Cherries: Insights into Ripeness Specific Diversity, Functional Traits, and Implications for Quality and Safety.</title>
        <authorList>
            <consortium name="RefSeq"/>
            <person name="Tenea G.N."/>
            <person name="Cifuentes V."/>
            <person name="Reyes P."/>
            <person name="Cevallos-Vallejos M."/>
        </authorList>
    </citation>
    <scope>NUCLEOTIDE SEQUENCE [LARGE SCALE GENOMIC DNA]</scope>
</reference>
<organism evidence="1 2">
    <name type="scientific">Coffea arabica</name>
    <name type="common">Arabian coffee</name>
    <dbReference type="NCBI Taxonomy" id="13443"/>
    <lineage>
        <taxon>Eukaryota</taxon>
        <taxon>Viridiplantae</taxon>
        <taxon>Streptophyta</taxon>
        <taxon>Embryophyta</taxon>
        <taxon>Tracheophyta</taxon>
        <taxon>Spermatophyta</taxon>
        <taxon>Magnoliopsida</taxon>
        <taxon>eudicotyledons</taxon>
        <taxon>Gunneridae</taxon>
        <taxon>Pentapetalae</taxon>
        <taxon>asterids</taxon>
        <taxon>lamiids</taxon>
        <taxon>Gentianales</taxon>
        <taxon>Rubiaceae</taxon>
        <taxon>Ixoroideae</taxon>
        <taxon>Gardenieae complex</taxon>
        <taxon>Bertiereae - Coffeeae clade</taxon>
        <taxon>Coffeeae</taxon>
        <taxon>Coffea</taxon>
    </lineage>
</organism>
<dbReference type="GeneID" id="113693835"/>
<keyword evidence="1" id="KW-1185">Reference proteome</keyword>
<gene>
    <name evidence="2" type="primary">LOC113693835</name>
</gene>
<dbReference type="AlphaFoldDB" id="A0A6P6SR46"/>